<proteinExistence type="predicted"/>
<dbReference type="Gene3D" id="1.10.287.1080">
    <property type="entry name" value="MazG-like"/>
    <property type="match status" value="1"/>
</dbReference>
<evidence type="ECO:0000313" key="2">
    <source>
        <dbReference type="EMBL" id="DAF85386.1"/>
    </source>
</evidence>
<dbReference type="InterPro" id="IPR004518">
    <property type="entry name" value="MazG-like_dom"/>
</dbReference>
<accession>A0A8S5TT44</accession>
<sequence length="103" mass="11691">MINLNEHAKKAQEIAFNRWYKKDVEYNTPAILKHCAGEVCEAVETYNDYLYEDSKGRRDELAAELADIITCALIAAANEDIDIEKALQDCQQKNEARAIEGLK</sequence>
<dbReference type="EMBL" id="BK015926">
    <property type="protein sequence ID" value="DAF85386.1"/>
    <property type="molecule type" value="Genomic_DNA"/>
</dbReference>
<evidence type="ECO:0000259" key="1">
    <source>
        <dbReference type="Pfam" id="PF03819"/>
    </source>
</evidence>
<name>A0A8S5TT44_9CAUD</name>
<organism evidence="2">
    <name type="scientific">Siphoviridae sp. ctzm5103</name>
    <dbReference type="NCBI Taxonomy" id="2825750"/>
    <lineage>
        <taxon>Viruses</taxon>
        <taxon>Duplodnaviria</taxon>
        <taxon>Heunggongvirae</taxon>
        <taxon>Uroviricota</taxon>
        <taxon>Caudoviricetes</taxon>
    </lineage>
</organism>
<protein>
    <submittedName>
        <fullName evidence="2">NTP-PPase-like protein</fullName>
    </submittedName>
</protein>
<reference evidence="2" key="1">
    <citation type="journal article" date="2021" name="Proc. Natl. Acad. Sci. U.S.A.">
        <title>A Catalog of Tens of Thousands of Viruses from Human Metagenomes Reveals Hidden Associations with Chronic Diseases.</title>
        <authorList>
            <person name="Tisza M.J."/>
            <person name="Buck C.B."/>
        </authorList>
    </citation>
    <scope>NUCLEOTIDE SEQUENCE</scope>
    <source>
        <strain evidence="2">Ctzm5103</strain>
    </source>
</reference>
<dbReference type="Pfam" id="PF03819">
    <property type="entry name" value="MazG"/>
    <property type="match status" value="1"/>
</dbReference>
<feature type="domain" description="NTP pyrophosphohydrolase MazG-like" evidence="1">
    <location>
        <begin position="35"/>
        <end position="97"/>
    </location>
</feature>
<dbReference type="SUPFAM" id="SSF101386">
    <property type="entry name" value="all-alpha NTP pyrophosphatases"/>
    <property type="match status" value="1"/>
</dbReference>